<evidence type="ECO:0000256" key="3">
    <source>
        <dbReference type="ARBA" id="ARBA00022475"/>
    </source>
</evidence>
<dbReference type="Bgee" id="ENSOANG00000040030">
    <property type="expression patterns" value="Expressed in cerebellum and 3 other cell types or tissues"/>
</dbReference>
<dbReference type="PANTHER" id="PTHR24062">
    <property type="entry name" value="VOMERONASAL TYPE-1 RECEPTOR"/>
    <property type="match status" value="1"/>
</dbReference>
<dbReference type="GO" id="GO:0005886">
    <property type="term" value="C:plasma membrane"/>
    <property type="evidence" value="ECO:0000318"/>
    <property type="project" value="GO_Central"/>
</dbReference>
<keyword evidence="8 11" id="KW-0472">Membrane</keyword>
<keyword evidence="13" id="KW-1185">Reference proteome</keyword>
<evidence type="ECO:0000313" key="12">
    <source>
        <dbReference type="Ensembl" id="ENSOANP00000050809.1"/>
    </source>
</evidence>
<dbReference type="InParanoid" id="A0A6I8PA66"/>
<dbReference type="AlphaFoldDB" id="A0A6I8PA66"/>
<reference evidence="12" key="1">
    <citation type="submission" date="2025-08" db="UniProtKB">
        <authorList>
            <consortium name="Ensembl"/>
        </authorList>
    </citation>
    <scope>IDENTIFICATION</scope>
    <source>
        <strain evidence="12">Glennie</strain>
    </source>
</reference>
<evidence type="ECO:0000256" key="2">
    <source>
        <dbReference type="ARBA" id="ARBA00010663"/>
    </source>
</evidence>
<keyword evidence="4 11" id="KW-0589">Pheromone response</keyword>
<keyword evidence="10 11" id="KW-0807">Transducer</keyword>
<evidence type="ECO:0000256" key="9">
    <source>
        <dbReference type="ARBA" id="ARBA00023170"/>
    </source>
</evidence>
<comment type="subcellular location">
    <subcellularLocation>
        <location evidence="1 11">Cell membrane</location>
        <topology evidence="1 11">Multi-pass membrane protein</topology>
    </subcellularLocation>
</comment>
<dbReference type="Ensembl" id="ENSOANT00000076463.1">
    <property type="protein sequence ID" value="ENSOANP00000050809.1"/>
    <property type="gene ID" value="ENSOANG00000040030.1"/>
</dbReference>
<keyword evidence="5 11" id="KW-0812">Transmembrane</keyword>
<name>A0A6I8PA66_ORNAN</name>
<dbReference type="GeneTree" id="ENSGT00960000186612"/>
<proteinExistence type="inferred from homology"/>
<evidence type="ECO:0000256" key="10">
    <source>
        <dbReference type="ARBA" id="ARBA00023224"/>
    </source>
</evidence>
<evidence type="ECO:0000313" key="13">
    <source>
        <dbReference type="Proteomes" id="UP000002279"/>
    </source>
</evidence>
<evidence type="ECO:0000256" key="6">
    <source>
        <dbReference type="ARBA" id="ARBA00022989"/>
    </source>
</evidence>
<dbReference type="Proteomes" id="UP000002279">
    <property type="component" value="Unplaced"/>
</dbReference>
<evidence type="ECO:0000256" key="5">
    <source>
        <dbReference type="ARBA" id="ARBA00022692"/>
    </source>
</evidence>
<feature type="transmembrane region" description="Helical" evidence="11">
    <location>
        <begin position="242"/>
        <end position="262"/>
    </location>
</feature>
<keyword evidence="6 11" id="KW-1133">Transmembrane helix</keyword>
<feature type="transmembrane region" description="Helical" evidence="11">
    <location>
        <begin position="282"/>
        <end position="304"/>
    </location>
</feature>
<dbReference type="SUPFAM" id="SSF81321">
    <property type="entry name" value="Family A G protein-coupled receptor-like"/>
    <property type="match status" value="1"/>
</dbReference>
<accession>A0A6I8PA66</accession>
<evidence type="ECO:0000256" key="11">
    <source>
        <dbReference type="RuleBase" id="RU364061"/>
    </source>
</evidence>
<dbReference type="GO" id="GO:0005550">
    <property type="term" value="F:pheromone binding"/>
    <property type="evidence" value="ECO:0000318"/>
    <property type="project" value="GO_Central"/>
</dbReference>
<sequence>MSNSWNVLGSSSVRILHPWHRQASLGLGFRPPDSLSWVLPLRQTTRHLVLLPVVVNQPSYSVNILWIQSRIPTVRSLTRDELCEYNWNKCGICVGLQFDISSNNYKHRHCPICLSPPQSLVSCWAHSKCSTNTTVIIMIDITLSYLSFFVSYVCVSLCVSVCMRACLCILPLHLLTLPIPQTRFLWMKSPDIPLCESQRMDASELSYGVLLLLQIIIGIWRNIFLLLVYVHVVYTSHKTYPLDLILAQLALANTIVLLSFGIPETMSAWGLRNFLDATGCKILFYLYQGGWVIVICTTCLLSIFQAATISPHNSPWAGAKAKLPRSILPSWKGTI</sequence>
<dbReference type="InterPro" id="IPR004072">
    <property type="entry name" value="Vmron_rcpt_1"/>
</dbReference>
<evidence type="ECO:0000256" key="4">
    <source>
        <dbReference type="ARBA" id="ARBA00022507"/>
    </source>
</evidence>
<evidence type="ECO:0000256" key="7">
    <source>
        <dbReference type="ARBA" id="ARBA00023040"/>
    </source>
</evidence>
<dbReference type="GO" id="GO:0019236">
    <property type="term" value="P:response to pheromone"/>
    <property type="evidence" value="ECO:0007669"/>
    <property type="project" value="UniProtKB-KW"/>
</dbReference>
<feature type="transmembrane region" description="Helical" evidence="11">
    <location>
        <begin position="206"/>
        <end position="230"/>
    </location>
</feature>
<keyword evidence="7 11" id="KW-0297">G-protein coupled receptor</keyword>
<dbReference type="Pfam" id="PF03402">
    <property type="entry name" value="V1R"/>
    <property type="match status" value="1"/>
</dbReference>
<comment type="caution">
    <text evidence="11">Lacks conserved residue(s) required for the propagation of feature annotation.</text>
</comment>
<protein>
    <recommendedName>
        <fullName evidence="11">Vomeronasal type-1 receptor</fullName>
    </recommendedName>
</protein>
<reference evidence="12" key="2">
    <citation type="submission" date="2025-09" db="UniProtKB">
        <authorList>
            <consortium name="Ensembl"/>
        </authorList>
    </citation>
    <scope>IDENTIFICATION</scope>
    <source>
        <strain evidence="12">Glennie</strain>
    </source>
</reference>
<feature type="transmembrane region" description="Helical" evidence="11">
    <location>
        <begin position="135"/>
        <end position="159"/>
    </location>
</feature>
<organism evidence="12 13">
    <name type="scientific">Ornithorhynchus anatinus</name>
    <name type="common">Duckbill platypus</name>
    <dbReference type="NCBI Taxonomy" id="9258"/>
    <lineage>
        <taxon>Eukaryota</taxon>
        <taxon>Metazoa</taxon>
        <taxon>Chordata</taxon>
        <taxon>Craniata</taxon>
        <taxon>Vertebrata</taxon>
        <taxon>Euteleostomi</taxon>
        <taxon>Mammalia</taxon>
        <taxon>Monotremata</taxon>
        <taxon>Ornithorhynchidae</taxon>
        <taxon>Ornithorhynchus</taxon>
    </lineage>
</organism>
<comment type="similarity">
    <text evidence="2 11">Belongs to the G-protein coupled receptor 1 family.</text>
</comment>
<evidence type="ECO:0000256" key="8">
    <source>
        <dbReference type="ARBA" id="ARBA00023136"/>
    </source>
</evidence>
<dbReference type="GO" id="GO:0016503">
    <property type="term" value="F:pheromone receptor activity"/>
    <property type="evidence" value="ECO:0007669"/>
    <property type="project" value="InterPro"/>
</dbReference>
<evidence type="ECO:0000256" key="1">
    <source>
        <dbReference type="ARBA" id="ARBA00004651"/>
    </source>
</evidence>
<keyword evidence="9 11" id="KW-0675">Receptor</keyword>
<keyword evidence="3 11" id="KW-1003">Cell membrane</keyword>
<dbReference type="Gene3D" id="1.20.1070.10">
    <property type="entry name" value="Rhodopsin 7-helix transmembrane proteins"/>
    <property type="match status" value="1"/>
</dbReference>